<evidence type="ECO:0000256" key="1">
    <source>
        <dbReference type="ARBA" id="ARBA00001936"/>
    </source>
</evidence>
<dbReference type="GO" id="GO:0070260">
    <property type="term" value="F:5'-tyrosyl-DNA phosphodiesterase activity"/>
    <property type="evidence" value="ECO:0007669"/>
    <property type="project" value="TreeGrafter"/>
</dbReference>
<dbReference type="PANTHER" id="PTHR15822">
    <property type="entry name" value="TRAF AND TNF RECEPTOR-ASSOCIATED PROTEIN"/>
    <property type="match status" value="1"/>
</dbReference>
<evidence type="ECO:0000256" key="10">
    <source>
        <dbReference type="ARBA" id="ARBA00023242"/>
    </source>
</evidence>
<evidence type="ECO:0000256" key="8">
    <source>
        <dbReference type="ARBA" id="ARBA00022842"/>
    </source>
</evidence>
<evidence type="ECO:0000256" key="2">
    <source>
        <dbReference type="ARBA" id="ARBA00001946"/>
    </source>
</evidence>
<comment type="cofactor">
    <cofactor evidence="2">
        <name>Mg(2+)</name>
        <dbReference type="ChEBI" id="CHEBI:18420"/>
    </cofactor>
</comment>
<keyword evidence="8" id="KW-0460">Magnesium</keyword>
<protein>
    <recommendedName>
        <fullName evidence="13">Endonuclease/exonuclease/phosphatase domain-containing protein</fullName>
    </recommendedName>
</protein>
<dbReference type="GO" id="GO:0004518">
    <property type="term" value="F:nuclease activity"/>
    <property type="evidence" value="ECO:0007669"/>
    <property type="project" value="UniProtKB-KW"/>
</dbReference>
<evidence type="ECO:0008006" key="13">
    <source>
        <dbReference type="Google" id="ProtNLM"/>
    </source>
</evidence>
<evidence type="ECO:0000256" key="3">
    <source>
        <dbReference type="ARBA" id="ARBA00004123"/>
    </source>
</evidence>
<dbReference type="SUPFAM" id="SSF56219">
    <property type="entry name" value="DNase I-like"/>
    <property type="match status" value="1"/>
</dbReference>
<comment type="subcellular location">
    <subcellularLocation>
        <location evidence="3">Nucleus</location>
    </subcellularLocation>
</comment>
<dbReference type="GO" id="GO:0046872">
    <property type="term" value="F:metal ion binding"/>
    <property type="evidence" value="ECO:0007669"/>
    <property type="project" value="UniProtKB-KW"/>
</dbReference>
<keyword evidence="6" id="KW-0227">DNA damage</keyword>
<keyword evidence="12" id="KW-1185">Reference proteome</keyword>
<accession>A0A9D5C190</accession>
<keyword evidence="4" id="KW-0540">Nuclease</keyword>
<dbReference type="AlphaFoldDB" id="A0A9D5C190"/>
<dbReference type="EMBL" id="JAGGNH010000008">
    <property type="protein sequence ID" value="KAJ0964685.1"/>
    <property type="molecule type" value="Genomic_DNA"/>
</dbReference>
<dbReference type="GO" id="GO:0005737">
    <property type="term" value="C:cytoplasm"/>
    <property type="evidence" value="ECO:0007669"/>
    <property type="project" value="TreeGrafter"/>
</dbReference>
<dbReference type="GO" id="GO:0003697">
    <property type="term" value="F:single-stranded DNA binding"/>
    <property type="evidence" value="ECO:0007669"/>
    <property type="project" value="TreeGrafter"/>
</dbReference>
<keyword evidence="7" id="KW-0378">Hydrolase</keyword>
<comment type="cofactor">
    <cofactor evidence="1">
        <name>Mn(2+)</name>
        <dbReference type="ChEBI" id="CHEBI:29035"/>
    </cofactor>
</comment>
<comment type="caution">
    <text evidence="11">The sequence shown here is derived from an EMBL/GenBank/DDBJ whole genome shotgun (WGS) entry which is preliminary data.</text>
</comment>
<dbReference type="InterPro" id="IPR051547">
    <property type="entry name" value="TDP2-like"/>
</dbReference>
<keyword evidence="5" id="KW-0479">Metal-binding</keyword>
<evidence type="ECO:0000313" key="11">
    <source>
        <dbReference type="EMBL" id="KAJ0964685.1"/>
    </source>
</evidence>
<gene>
    <name evidence="11" type="ORF">J5N97_025823</name>
</gene>
<dbReference type="PANTHER" id="PTHR15822:SF4">
    <property type="entry name" value="TYROSYL-DNA PHOSPHODIESTERASE 2"/>
    <property type="match status" value="1"/>
</dbReference>
<dbReference type="GO" id="GO:0006302">
    <property type="term" value="P:double-strand break repair"/>
    <property type="evidence" value="ECO:0007669"/>
    <property type="project" value="TreeGrafter"/>
</dbReference>
<evidence type="ECO:0000313" key="12">
    <source>
        <dbReference type="Proteomes" id="UP001085076"/>
    </source>
</evidence>
<sequence>MSYNVWFGDVKMEERMEAIGHLVKQYSPDIIFFRRSLQISMNFLRVQGGGVLNEPSVLLTDAKTRIYFCMLLSKLRVKNFMSKPFVKSSMGRELCAAEIDVGSNKTLVIATSHLESLSPNSEKWVSQAEEALRFLEQFSNVIFGGDMNWD</sequence>
<dbReference type="Gene3D" id="3.60.10.10">
    <property type="entry name" value="Endonuclease/exonuclease/phosphatase"/>
    <property type="match status" value="1"/>
</dbReference>
<organism evidence="11 12">
    <name type="scientific">Dioscorea zingiberensis</name>
    <dbReference type="NCBI Taxonomy" id="325984"/>
    <lineage>
        <taxon>Eukaryota</taxon>
        <taxon>Viridiplantae</taxon>
        <taxon>Streptophyta</taxon>
        <taxon>Embryophyta</taxon>
        <taxon>Tracheophyta</taxon>
        <taxon>Spermatophyta</taxon>
        <taxon>Magnoliopsida</taxon>
        <taxon>Liliopsida</taxon>
        <taxon>Dioscoreales</taxon>
        <taxon>Dioscoreaceae</taxon>
        <taxon>Dioscorea</taxon>
    </lineage>
</organism>
<evidence type="ECO:0000256" key="5">
    <source>
        <dbReference type="ARBA" id="ARBA00022723"/>
    </source>
</evidence>
<keyword evidence="10" id="KW-0539">Nucleus</keyword>
<evidence type="ECO:0000256" key="4">
    <source>
        <dbReference type="ARBA" id="ARBA00022722"/>
    </source>
</evidence>
<keyword evidence="9" id="KW-0234">DNA repair</keyword>
<evidence type="ECO:0000256" key="9">
    <source>
        <dbReference type="ARBA" id="ARBA00023204"/>
    </source>
</evidence>
<dbReference type="GO" id="GO:0005634">
    <property type="term" value="C:nucleus"/>
    <property type="evidence" value="ECO:0007669"/>
    <property type="project" value="UniProtKB-SubCell"/>
</dbReference>
<evidence type="ECO:0000256" key="7">
    <source>
        <dbReference type="ARBA" id="ARBA00022801"/>
    </source>
</evidence>
<reference evidence="11" key="1">
    <citation type="submission" date="2021-03" db="EMBL/GenBank/DDBJ databases">
        <authorList>
            <person name="Li Z."/>
            <person name="Yang C."/>
        </authorList>
    </citation>
    <scope>NUCLEOTIDE SEQUENCE</scope>
    <source>
        <strain evidence="11">Dzin_1.0</strain>
        <tissue evidence="11">Leaf</tissue>
    </source>
</reference>
<name>A0A9D5C190_9LILI</name>
<dbReference type="OrthoDB" id="9975959at2759"/>
<dbReference type="Proteomes" id="UP001085076">
    <property type="component" value="Miscellaneous, Linkage group lg08"/>
</dbReference>
<reference evidence="11" key="2">
    <citation type="journal article" date="2022" name="Hortic Res">
        <title>The genome of Dioscorea zingiberensis sheds light on the biosynthesis, origin and evolution of the medicinally important diosgenin saponins.</title>
        <authorList>
            <person name="Li Y."/>
            <person name="Tan C."/>
            <person name="Li Z."/>
            <person name="Guo J."/>
            <person name="Li S."/>
            <person name="Chen X."/>
            <person name="Wang C."/>
            <person name="Dai X."/>
            <person name="Yang H."/>
            <person name="Song W."/>
            <person name="Hou L."/>
            <person name="Xu J."/>
            <person name="Tong Z."/>
            <person name="Xu A."/>
            <person name="Yuan X."/>
            <person name="Wang W."/>
            <person name="Yang Q."/>
            <person name="Chen L."/>
            <person name="Sun Z."/>
            <person name="Wang K."/>
            <person name="Pan B."/>
            <person name="Chen J."/>
            <person name="Bao Y."/>
            <person name="Liu F."/>
            <person name="Qi X."/>
            <person name="Gang D.R."/>
            <person name="Wen J."/>
            <person name="Li J."/>
        </authorList>
    </citation>
    <scope>NUCLEOTIDE SEQUENCE</scope>
    <source>
        <strain evidence="11">Dzin_1.0</strain>
    </source>
</reference>
<proteinExistence type="predicted"/>
<dbReference type="InterPro" id="IPR036691">
    <property type="entry name" value="Endo/exonu/phosph_ase_sf"/>
</dbReference>
<evidence type="ECO:0000256" key="6">
    <source>
        <dbReference type="ARBA" id="ARBA00022763"/>
    </source>
</evidence>